<keyword evidence="5" id="KW-0472">Membrane</keyword>
<evidence type="ECO:0000256" key="2">
    <source>
        <dbReference type="ARBA" id="ARBA00022614"/>
    </source>
</evidence>
<comment type="caution">
    <text evidence="8">The sequence shown here is derived from an EMBL/GenBank/DDBJ whole genome shotgun (WGS) entry which is preliminary data.</text>
</comment>
<sequence length="192" mass="21536">MRVIFMTTLWILIMRPQSVCPASIRDGNALIAFKNKLNDPRKVLKSWGVATDNYCTNNWHGIVCDHYEYVSAIVLNQEGLRGQLVPELASLTRLGTLNVGYNNLKGTIPYQLGHLPKLTYLILDHNQLSGWIPQQLGLGPNNLQYLYLQNNQLNGTVPVVALKYLHDHNHATINCKGNQGLCVPPDNNNMCC</sequence>
<gene>
    <name evidence="8" type="ORF">SHERM_18835</name>
</gene>
<keyword evidence="3 6" id="KW-0732">Signal</keyword>
<dbReference type="GO" id="GO:0016301">
    <property type="term" value="F:kinase activity"/>
    <property type="evidence" value="ECO:0007669"/>
    <property type="project" value="UniProtKB-KW"/>
</dbReference>
<keyword evidence="8" id="KW-0808">Transferase</keyword>
<dbReference type="Gene3D" id="3.80.10.10">
    <property type="entry name" value="Ribonuclease Inhibitor"/>
    <property type="match status" value="1"/>
</dbReference>
<evidence type="ECO:0000256" key="1">
    <source>
        <dbReference type="ARBA" id="ARBA00004370"/>
    </source>
</evidence>
<protein>
    <submittedName>
        <fullName evidence="8">BRASSINOSTEROID INSENSITIVE 1-associated receptor kinase 1</fullName>
    </submittedName>
</protein>
<dbReference type="Pfam" id="PF13855">
    <property type="entry name" value="LRR_8"/>
    <property type="match status" value="1"/>
</dbReference>
<dbReference type="EMBL" id="CACSLK010020742">
    <property type="protein sequence ID" value="CAA0820833.1"/>
    <property type="molecule type" value="Genomic_DNA"/>
</dbReference>
<reference evidence="8" key="1">
    <citation type="submission" date="2019-12" db="EMBL/GenBank/DDBJ databases">
        <authorList>
            <person name="Scholes J."/>
        </authorList>
    </citation>
    <scope>NUCLEOTIDE SEQUENCE</scope>
</reference>
<dbReference type="Pfam" id="PF08263">
    <property type="entry name" value="LRRNT_2"/>
    <property type="match status" value="1"/>
</dbReference>
<evidence type="ECO:0000313" key="8">
    <source>
        <dbReference type="EMBL" id="CAA0820833.1"/>
    </source>
</evidence>
<evidence type="ECO:0000313" key="9">
    <source>
        <dbReference type="Proteomes" id="UP001153555"/>
    </source>
</evidence>
<evidence type="ECO:0000259" key="7">
    <source>
        <dbReference type="Pfam" id="PF08263"/>
    </source>
</evidence>
<comment type="subcellular location">
    <subcellularLocation>
        <location evidence="1">Membrane</location>
    </subcellularLocation>
</comment>
<dbReference type="AlphaFoldDB" id="A0A9N7N2C3"/>
<dbReference type="GO" id="GO:0016020">
    <property type="term" value="C:membrane"/>
    <property type="evidence" value="ECO:0007669"/>
    <property type="project" value="UniProtKB-SubCell"/>
</dbReference>
<accession>A0A9N7N2C3</accession>
<dbReference type="Pfam" id="PF00560">
    <property type="entry name" value="LRR_1"/>
    <property type="match status" value="1"/>
</dbReference>
<proteinExistence type="predicted"/>
<keyword evidence="2" id="KW-0433">Leucine-rich repeat</keyword>
<keyword evidence="8" id="KW-0418">Kinase</keyword>
<dbReference type="PANTHER" id="PTHR47988">
    <property type="entry name" value="SOMATIC EMBRYOGENESIS RECEPTOR KINASE 1"/>
    <property type="match status" value="1"/>
</dbReference>
<dbReference type="InterPro" id="IPR032675">
    <property type="entry name" value="LRR_dom_sf"/>
</dbReference>
<dbReference type="Proteomes" id="UP001153555">
    <property type="component" value="Unassembled WGS sequence"/>
</dbReference>
<evidence type="ECO:0000256" key="5">
    <source>
        <dbReference type="ARBA" id="ARBA00023136"/>
    </source>
</evidence>
<dbReference type="OrthoDB" id="10250902at2759"/>
<evidence type="ECO:0000256" key="4">
    <source>
        <dbReference type="ARBA" id="ARBA00022737"/>
    </source>
</evidence>
<dbReference type="SUPFAM" id="SSF52058">
    <property type="entry name" value="L domain-like"/>
    <property type="match status" value="1"/>
</dbReference>
<dbReference type="FunFam" id="3.80.10.10:FF:000400">
    <property type="entry name" value="Nuclear pore complex protein NUP107"/>
    <property type="match status" value="1"/>
</dbReference>
<keyword evidence="4" id="KW-0677">Repeat</keyword>
<dbReference type="InterPro" id="IPR001611">
    <property type="entry name" value="Leu-rich_rpt"/>
</dbReference>
<keyword evidence="8" id="KW-0675">Receptor</keyword>
<evidence type="ECO:0000256" key="3">
    <source>
        <dbReference type="ARBA" id="ARBA00022729"/>
    </source>
</evidence>
<dbReference type="InterPro" id="IPR013210">
    <property type="entry name" value="LRR_N_plant-typ"/>
</dbReference>
<feature type="chain" id="PRO_5040485642" evidence="6">
    <location>
        <begin position="22"/>
        <end position="192"/>
    </location>
</feature>
<evidence type="ECO:0000256" key="6">
    <source>
        <dbReference type="SAM" id="SignalP"/>
    </source>
</evidence>
<keyword evidence="9" id="KW-1185">Reference proteome</keyword>
<name>A0A9N7N2C3_STRHE</name>
<feature type="domain" description="Leucine-rich repeat-containing N-terminal plant-type" evidence="7">
    <location>
        <begin position="25"/>
        <end position="65"/>
    </location>
</feature>
<organism evidence="8 9">
    <name type="scientific">Striga hermonthica</name>
    <name type="common">Purple witchweed</name>
    <name type="synonym">Buchnera hermonthica</name>
    <dbReference type="NCBI Taxonomy" id="68872"/>
    <lineage>
        <taxon>Eukaryota</taxon>
        <taxon>Viridiplantae</taxon>
        <taxon>Streptophyta</taxon>
        <taxon>Embryophyta</taxon>
        <taxon>Tracheophyta</taxon>
        <taxon>Spermatophyta</taxon>
        <taxon>Magnoliopsida</taxon>
        <taxon>eudicotyledons</taxon>
        <taxon>Gunneridae</taxon>
        <taxon>Pentapetalae</taxon>
        <taxon>asterids</taxon>
        <taxon>lamiids</taxon>
        <taxon>Lamiales</taxon>
        <taxon>Orobanchaceae</taxon>
        <taxon>Buchnereae</taxon>
        <taxon>Striga</taxon>
    </lineage>
</organism>
<feature type="signal peptide" evidence="6">
    <location>
        <begin position="1"/>
        <end position="21"/>
    </location>
</feature>